<organism evidence="1 2">
    <name type="scientific">Sphingomonas aliaeris</name>
    <dbReference type="NCBI Taxonomy" id="2759526"/>
    <lineage>
        <taxon>Bacteria</taxon>
        <taxon>Pseudomonadati</taxon>
        <taxon>Pseudomonadota</taxon>
        <taxon>Alphaproteobacteria</taxon>
        <taxon>Sphingomonadales</taxon>
        <taxon>Sphingomonadaceae</taxon>
        <taxon>Sphingomonas</taxon>
    </lineage>
</organism>
<protein>
    <submittedName>
        <fullName evidence="1">Head-tail adaptor protein</fullName>
    </submittedName>
</protein>
<evidence type="ECO:0000313" key="1">
    <source>
        <dbReference type="EMBL" id="QQV76525.1"/>
    </source>
</evidence>
<proteinExistence type="predicted"/>
<dbReference type="Proteomes" id="UP000595894">
    <property type="component" value="Chromosome"/>
</dbReference>
<evidence type="ECO:0000313" key="2">
    <source>
        <dbReference type="Proteomes" id="UP000595894"/>
    </source>
</evidence>
<dbReference type="RefSeq" id="WP_202091923.1">
    <property type="nucleotide sequence ID" value="NZ_CP061035.1"/>
</dbReference>
<keyword evidence="2" id="KW-1185">Reference proteome</keyword>
<sequence length="118" mass="12795">MSVGKGRASRYNRRLAIEKPVPNTALTGAGSGTWTAVGGVWAEVQDVLPSRGERFDGGINLATRPARVRMNYRTDITTAMRFVMGSRIMQIISGPAEIGFKEEIEFMVEDFSLAGNGA</sequence>
<reference evidence="2" key="1">
    <citation type="submission" date="2020-09" db="EMBL/GenBank/DDBJ databases">
        <title>Sphingomonas sp., a new species isolated from pork steak.</title>
        <authorList>
            <person name="Heidler von Heilborn D."/>
        </authorList>
    </citation>
    <scope>NUCLEOTIDE SEQUENCE [LARGE SCALE GENOMIC DNA]</scope>
</reference>
<dbReference type="Gene3D" id="2.40.10.270">
    <property type="entry name" value="Bacteriophage SPP1 head-tail adaptor protein"/>
    <property type="match status" value="1"/>
</dbReference>
<gene>
    <name evidence="1" type="ORF">H5J25_13840</name>
</gene>
<dbReference type="AlphaFoldDB" id="A0A974S3Y7"/>
<name>A0A974S3Y7_9SPHN</name>
<dbReference type="EMBL" id="CP061035">
    <property type="protein sequence ID" value="QQV76525.1"/>
    <property type="molecule type" value="Genomic_DNA"/>
</dbReference>
<dbReference type="Pfam" id="PF05521">
    <property type="entry name" value="Phage_HCP"/>
    <property type="match status" value="1"/>
</dbReference>
<accession>A0A974S3Y7</accession>
<dbReference type="InterPro" id="IPR008767">
    <property type="entry name" value="Phage_SPP1_head-tail_adaptor"/>
</dbReference>
<dbReference type="InterPro" id="IPR038666">
    <property type="entry name" value="SSP1_head-tail_sf"/>
</dbReference>
<dbReference type="KEGG" id="sari:H5J25_13840"/>